<evidence type="ECO:0000313" key="9">
    <source>
        <dbReference type="Proteomes" id="UP000614996"/>
    </source>
</evidence>
<evidence type="ECO:0000256" key="5">
    <source>
        <dbReference type="SAM" id="MobiDB-lite"/>
    </source>
</evidence>
<protein>
    <recommendedName>
        <fullName evidence="7">GH26 domain-containing protein</fullName>
    </recommendedName>
</protein>
<accession>A0A8J4EI58</accession>
<dbReference type="InterPro" id="IPR000805">
    <property type="entry name" value="Glyco_hydro_26"/>
</dbReference>
<evidence type="ECO:0000256" key="2">
    <source>
        <dbReference type="ARBA" id="ARBA00022801"/>
    </source>
</evidence>
<comment type="caution">
    <text evidence="8">The sequence shown here is derived from an EMBL/GenBank/DDBJ whole genome shotgun (WGS) entry which is preliminary data.</text>
</comment>
<dbReference type="EMBL" id="BOPO01000002">
    <property type="protein sequence ID" value="GIL24876.1"/>
    <property type="molecule type" value="Genomic_DNA"/>
</dbReference>
<proteinExistence type="inferred from homology"/>
<feature type="region of interest" description="Disordered" evidence="5">
    <location>
        <begin position="29"/>
        <end position="61"/>
    </location>
</feature>
<dbReference type="PROSITE" id="PS51257">
    <property type="entry name" value="PROKAR_LIPOPROTEIN"/>
    <property type="match status" value="1"/>
</dbReference>
<dbReference type="GO" id="GO:0016985">
    <property type="term" value="F:mannan endo-1,4-beta-mannosidase activity"/>
    <property type="evidence" value="ECO:0007669"/>
    <property type="project" value="InterPro"/>
</dbReference>
<keyword evidence="3 4" id="KW-0326">Glycosidase</keyword>
<dbReference type="Proteomes" id="UP000614996">
    <property type="component" value="Unassembled WGS sequence"/>
</dbReference>
<evidence type="ECO:0000256" key="6">
    <source>
        <dbReference type="SAM" id="SignalP"/>
    </source>
</evidence>
<dbReference type="GO" id="GO:0006080">
    <property type="term" value="P:substituted mannan metabolic process"/>
    <property type="evidence" value="ECO:0007669"/>
    <property type="project" value="InterPro"/>
</dbReference>
<evidence type="ECO:0000256" key="3">
    <source>
        <dbReference type="ARBA" id="ARBA00023295"/>
    </source>
</evidence>
<feature type="signal peptide" evidence="6">
    <location>
        <begin position="1"/>
        <end position="23"/>
    </location>
</feature>
<keyword evidence="2 4" id="KW-0378">Hydrolase</keyword>
<dbReference type="PANTHER" id="PTHR40079">
    <property type="entry name" value="MANNAN ENDO-1,4-BETA-MANNOSIDASE E-RELATED"/>
    <property type="match status" value="1"/>
</dbReference>
<sequence>MTGRTGRLRATLAALLAAVLVLSGCGTGGSGGGAAEPSGRDGGSSAAARRSPSASPSPKAPQRVMLGAYLDLSGHTHAQAEALRRRQLGHPYRIDQEFFAWKDSLLVGSPEPEPGQLLMVSWRGTYYRQILDGSQDTWIAEQADRLRRYGKPVLLRWGWEMNGDWFLWGGAANGRNPAGFVAAWRHLHAIFAQQGATNVRWVWGPNRNSNPDAAWNDVRRYYPGDRYVDWIAVSGYSYGTKSPDQLFDQVYGLGTDKPFMLAETGVRADGRFAARWVGQLRQWVAEHPRTRAVIWFDTDTSQGTALSWRIDATPQLLAAVRAMAADPRFQG</sequence>
<gene>
    <name evidence="8" type="ORF">NUM_01310</name>
</gene>
<dbReference type="SUPFAM" id="SSF51445">
    <property type="entry name" value="(Trans)glycosidases"/>
    <property type="match status" value="1"/>
</dbReference>
<feature type="compositionally biased region" description="Low complexity" evidence="5">
    <location>
        <begin position="43"/>
        <end position="61"/>
    </location>
</feature>
<dbReference type="Pfam" id="PF02156">
    <property type="entry name" value="Glyco_hydro_26"/>
    <property type="match status" value="1"/>
</dbReference>
<evidence type="ECO:0000313" key="8">
    <source>
        <dbReference type="EMBL" id="GIL24876.1"/>
    </source>
</evidence>
<dbReference type="InterPro" id="IPR022790">
    <property type="entry name" value="GH26_dom"/>
</dbReference>
<evidence type="ECO:0000259" key="7">
    <source>
        <dbReference type="PROSITE" id="PS51764"/>
    </source>
</evidence>
<name>A0A8J4EI58_9ACTN</name>
<feature type="domain" description="GH26" evidence="7">
    <location>
        <begin position="3"/>
        <end position="331"/>
    </location>
</feature>
<dbReference type="AlphaFoldDB" id="A0A8J4EI58"/>
<comment type="similarity">
    <text evidence="1 4">Belongs to the glycosyl hydrolase 26 family.</text>
</comment>
<dbReference type="InterPro" id="IPR017853">
    <property type="entry name" value="GH"/>
</dbReference>
<organism evidence="8 9">
    <name type="scientific">Actinocatenispora comari</name>
    <dbReference type="NCBI Taxonomy" id="2807577"/>
    <lineage>
        <taxon>Bacteria</taxon>
        <taxon>Bacillati</taxon>
        <taxon>Actinomycetota</taxon>
        <taxon>Actinomycetes</taxon>
        <taxon>Micromonosporales</taxon>
        <taxon>Micromonosporaceae</taxon>
        <taxon>Actinocatenispora</taxon>
    </lineage>
</organism>
<feature type="active site" description="Nucleophile" evidence="4">
    <location>
        <position position="263"/>
    </location>
</feature>
<feature type="active site" description="Proton donor" evidence="4">
    <location>
        <position position="160"/>
    </location>
</feature>
<dbReference type="Gene3D" id="3.20.20.80">
    <property type="entry name" value="Glycosidases"/>
    <property type="match status" value="1"/>
</dbReference>
<keyword evidence="6" id="KW-0732">Signal</keyword>
<keyword evidence="9" id="KW-1185">Reference proteome</keyword>
<dbReference type="PROSITE" id="PS51764">
    <property type="entry name" value="GH26"/>
    <property type="match status" value="1"/>
</dbReference>
<evidence type="ECO:0000256" key="4">
    <source>
        <dbReference type="PROSITE-ProRule" id="PRU01100"/>
    </source>
</evidence>
<feature type="chain" id="PRO_5038622149" description="GH26 domain-containing protein" evidence="6">
    <location>
        <begin position="24"/>
        <end position="331"/>
    </location>
</feature>
<evidence type="ECO:0000256" key="1">
    <source>
        <dbReference type="ARBA" id="ARBA00007754"/>
    </source>
</evidence>
<dbReference type="PANTHER" id="PTHR40079:SF4">
    <property type="entry name" value="GH26 DOMAIN-CONTAINING PROTEIN-RELATED"/>
    <property type="match status" value="1"/>
</dbReference>
<dbReference type="RefSeq" id="WP_207122500.1">
    <property type="nucleotide sequence ID" value="NZ_BOPO01000002.1"/>
</dbReference>
<reference evidence="9" key="1">
    <citation type="journal article" date="2021" name="Int. J. Syst. Evol. Microbiol.">
        <title>Actinocatenispora comari sp. nov., an endophytic actinomycete isolated from aerial parts of Comarum salesowianum.</title>
        <authorList>
            <person name="Oyunbileg N."/>
            <person name="Iizaka Y."/>
            <person name="Hamada M."/>
            <person name="Davaapurev B.O."/>
            <person name="Fukumoto A."/>
            <person name="Tsetseg B."/>
            <person name="Kato F."/>
            <person name="Tamura T."/>
            <person name="Batkhuu J."/>
            <person name="Anzai Y."/>
        </authorList>
    </citation>
    <scope>NUCLEOTIDE SEQUENCE [LARGE SCALE GENOMIC DNA]</scope>
    <source>
        <strain evidence="9">NUM-2625</strain>
    </source>
</reference>